<organism evidence="8 9">
    <name type="scientific">Iris pallida</name>
    <name type="common">Sweet iris</name>
    <dbReference type="NCBI Taxonomy" id="29817"/>
    <lineage>
        <taxon>Eukaryota</taxon>
        <taxon>Viridiplantae</taxon>
        <taxon>Streptophyta</taxon>
        <taxon>Embryophyta</taxon>
        <taxon>Tracheophyta</taxon>
        <taxon>Spermatophyta</taxon>
        <taxon>Magnoliopsida</taxon>
        <taxon>Liliopsida</taxon>
        <taxon>Asparagales</taxon>
        <taxon>Iridaceae</taxon>
        <taxon>Iridoideae</taxon>
        <taxon>Irideae</taxon>
        <taxon>Iris</taxon>
    </lineage>
</organism>
<reference evidence="8" key="1">
    <citation type="journal article" date="2023" name="GigaByte">
        <title>Genome assembly of the bearded iris, Iris pallida Lam.</title>
        <authorList>
            <person name="Bruccoleri R.E."/>
            <person name="Oakeley E.J."/>
            <person name="Faust A.M.E."/>
            <person name="Altorfer M."/>
            <person name="Dessus-Babus S."/>
            <person name="Burckhardt D."/>
            <person name="Oertli M."/>
            <person name="Naumann U."/>
            <person name="Petersen F."/>
            <person name="Wong J."/>
        </authorList>
    </citation>
    <scope>NUCLEOTIDE SEQUENCE</scope>
    <source>
        <strain evidence="8">GSM-AAB239-AS_SAM_17_03QT</strain>
    </source>
</reference>
<keyword evidence="7" id="KW-0333">Golgi apparatus</keyword>
<keyword evidence="6 7" id="KW-0472">Membrane</keyword>
<dbReference type="GO" id="GO:0000139">
    <property type="term" value="C:Golgi membrane"/>
    <property type="evidence" value="ECO:0007669"/>
    <property type="project" value="UniProtKB-SubCell"/>
</dbReference>
<feature type="transmembrane region" description="Helical" evidence="7">
    <location>
        <begin position="200"/>
        <end position="218"/>
    </location>
</feature>
<evidence type="ECO:0000256" key="7">
    <source>
        <dbReference type="RuleBase" id="RU365066"/>
    </source>
</evidence>
<dbReference type="Pfam" id="PF04080">
    <property type="entry name" value="Per1"/>
    <property type="match status" value="1"/>
</dbReference>
<comment type="caution">
    <text evidence="8">The sequence shown here is derived from an EMBL/GenBank/DDBJ whole genome shotgun (WGS) entry which is preliminary data.</text>
</comment>
<evidence type="ECO:0000313" key="9">
    <source>
        <dbReference type="Proteomes" id="UP001140949"/>
    </source>
</evidence>
<evidence type="ECO:0000313" key="8">
    <source>
        <dbReference type="EMBL" id="KAJ6804144.1"/>
    </source>
</evidence>
<proteinExistence type="inferred from homology"/>
<dbReference type="AlphaFoldDB" id="A0AAX6EJD7"/>
<name>A0AAX6EJD7_IRIPA</name>
<keyword evidence="4" id="KW-0732">Signal</keyword>
<comment type="caution">
    <text evidence="7">Lacks conserved residue(s) required for the propagation of feature annotation.</text>
</comment>
<evidence type="ECO:0000256" key="6">
    <source>
        <dbReference type="ARBA" id="ARBA00023136"/>
    </source>
</evidence>
<keyword evidence="9" id="KW-1185">Reference proteome</keyword>
<evidence type="ECO:0000256" key="5">
    <source>
        <dbReference type="ARBA" id="ARBA00022989"/>
    </source>
</evidence>
<feature type="transmembrane region" description="Helical" evidence="7">
    <location>
        <begin position="285"/>
        <end position="303"/>
    </location>
</feature>
<evidence type="ECO:0000256" key="1">
    <source>
        <dbReference type="ARBA" id="ARBA00004127"/>
    </source>
</evidence>
<keyword evidence="2 7" id="KW-0337">GPI-anchor biosynthesis</keyword>
<sequence length="349" mass="40519">MEGRCYCFRIIWLVVIIIGMGFMFALVEASDGDADPMYRTCVEECEKTGTLGDISIPNCGTSTDGISNLSWYMQEPLYISWKEWNCRSDFRYYCMIRREQELRKLGLRPVKYHGKWPFIRISAFQEPVSAALSAMNLFVQFNGWLTFFFLLYYKLPLRPQTSRTYYEYTGLWHIYGFLSMNAWFWSAIFHSRDFELSEKLHCSSTVALIGYSLILTILRTFSVKNGASRVMVSAPLLAFLTTHILYLNFCELDYGLNMKVSVAMGVAQILLWGAWAFVTHHPSSFKLCTVLIGGSLGMLLDYYDFPPYKGYFDAHALWHAITIPLTFLWWSFIKDDAEFRTTTITKKMM</sequence>
<protein>
    <recommendedName>
        <fullName evidence="7">Post-GPI attachment to proteins factor 3</fullName>
    </recommendedName>
</protein>
<dbReference type="GO" id="GO:0006506">
    <property type="term" value="P:GPI anchor biosynthetic process"/>
    <property type="evidence" value="ECO:0007669"/>
    <property type="project" value="UniProtKB-KW"/>
</dbReference>
<reference evidence="8" key="2">
    <citation type="submission" date="2023-04" db="EMBL/GenBank/DDBJ databases">
        <authorList>
            <person name="Bruccoleri R.E."/>
            <person name="Oakeley E.J."/>
            <person name="Faust A.-M."/>
            <person name="Dessus-Babus S."/>
            <person name="Altorfer M."/>
            <person name="Burckhardt D."/>
            <person name="Oertli M."/>
            <person name="Naumann U."/>
            <person name="Petersen F."/>
            <person name="Wong J."/>
        </authorList>
    </citation>
    <scope>NUCLEOTIDE SEQUENCE</scope>
    <source>
        <strain evidence="8">GSM-AAB239-AS_SAM_17_03QT</strain>
        <tissue evidence="8">Leaf</tissue>
    </source>
</reference>
<comment type="similarity">
    <text evidence="7">Belongs to the PGAP3 family.</text>
</comment>
<dbReference type="GO" id="GO:0005789">
    <property type="term" value="C:endoplasmic reticulum membrane"/>
    <property type="evidence" value="ECO:0007669"/>
    <property type="project" value="TreeGrafter"/>
</dbReference>
<feature type="transmembrane region" description="Helical" evidence="7">
    <location>
        <begin position="130"/>
        <end position="153"/>
    </location>
</feature>
<feature type="transmembrane region" description="Helical" evidence="7">
    <location>
        <begin position="165"/>
        <end position="188"/>
    </location>
</feature>
<dbReference type="PANTHER" id="PTHR13148">
    <property type="entry name" value="PER1-RELATED"/>
    <property type="match status" value="1"/>
</dbReference>
<feature type="transmembrane region" description="Helical" evidence="7">
    <location>
        <begin position="230"/>
        <end position="249"/>
    </location>
</feature>
<feature type="transmembrane region" description="Helical" evidence="7">
    <location>
        <begin position="261"/>
        <end position="278"/>
    </location>
</feature>
<gene>
    <name evidence="8" type="ORF">M6B38_185520</name>
</gene>
<keyword evidence="5 7" id="KW-1133">Transmembrane helix</keyword>
<evidence type="ECO:0000256" key="3">
    <source>
        <dbReference type="ARBA" id="ARBA00022692"/>
    </source>
</evidence>
<feature type="transmembrane region" description="Helical" evidence="7">
    <location>
        <begin position="315"/>
        <end position="333"/>
    </location>
</feature>
<comment type="subcellular location">
    <subcellularLocation>
        <location evidence="1">Endomembrane system</location>
        <topology evidence="1">Multi-pass membrane protein</topology>
    </subcellularLocation>
    <subcellularLocation>
        <location evidence="7">Golgi apparatus membrane</location>
        <topology evidence="7">Multi-pass membrane protein</topology>
    </subcellularLocation>
</comment>
<feature type="transmembrane region" description="Helical" evidence="7">
    <location>
        <begin position="7"/>
        <end position="27"/>
    </location>
</feature>
<dbReference type="EMBL" id="JANAVB010036019">
    <property type="protein sequence ID" value="KAJ6804144.1"/>
    <property type="molecule type" value="Genomic_DNA"/>
</dbReference>
<dbReference type="Proteomes" id="UP001140949">
    <property type="component" value="Unassembled WGS sequence"/>
</dbReference>
<comment type="function">
    <text evidence="7">Involved in the lipid remodeling steps of GPI-anchor maturation.</text>
</comment>
<evidence type="ECO:0000256" key="4">
    <source>
        <dbReference type="ARBA" id="ARBA00022729"/>
    </source>
</evidence>
<evidence type="ECO:0000256" key="2">
    <source>
        <dbReference type="ARBA" id="ARBA00022502"/>
    </source>
</evidence>
<dbReference type="InterPro" id="IPR007217">
    <property type="entry name" value="Per1-like"/>
</dbReference>
<keyword evidence="3 7" id="KW-0812">Transmembrane</keyword>
<accession>A0AAX6EJD7</accession>
<dbReference type="GO" id="GO:0016788">
    <property type="term" value="F:hydrolase activity, acting on ester bonds"/>
    <property type="evidence" value="ECO:0007669"/>
    <property type="project" value="TreeGrafter"/>
</dbReference>
<dbReference type="PANTHER" id="PTHR13148:SF0">
    <property type="entry name" value="POST-GPI ATTACHMENT TO PROTEINS FACTOR 3"/>
    <property type="match status" value="1"/>
</dbReference>